<dbReference type="AlphaFoldDB" id="A0A7W3U0J6"/>
<dbReference type="Proteomes" id="UP000518255">
    <property type="component" value="Unassembled WGS sequence"/>
</dbReference>
<accession>A0A7W3U0J6</accession>
<evidence type="ECO:0000313" key="1">
    <source>
        <dbReference type="EMBL" id="MBB1086692.1"/>
    </source>
</evidence>
<dbReference type="EMBL" id="JACIUY010000064">
    <property type="protein sequence ID" value="MBB1086692.1"/>
    <property type="molecule type" value="Genomic_DNA"/>
</dbReference>
<comment type="caution">
    <text evidence="1">The sequence shown here is derived from an EMBL/GenBank/DDBJ whole genome shotgun (WGS) entry which is preliminary data.</text>
</comment>
<dbReference type="RefSeq" id="WP_182581561.1">
    <property type="nucleotide sequence ID" value="NZ_JACIUY010000064.1"/>
</dbReference>
<proteinExistence type="predicted"/>
<protein>
    <submittedName>
        <fullName evidence="1">ImmA/IrrE family metallo-endopeptidase</fullName>
    </submittedName>
</protein>
<sequence length="133" mass="15643">MRDELMQYLMDFAWDHHIGLDIGRYRPDFRSRTLPEYNLVIVNTNWHNQDEVPFSFAHELGHAMNGDTGIRYYDSETIRDKSEYHANLYGVGLLLKFCKENDIAFTNPITFCEVFGIPLCLEYVVSLKLKELM</sequence>
<reference evidence="1 2" key="1">
    <citation type="submission" date="2020-07" db="EMBL/GenBank/DDBJ databases">
        <title>Description of Limosilactobacillus balticus sp. nov., Limosilactobacillus agrestis sp. nov., Limosilactobacillus albertensis sp. nov., Limosilactobacillus rudii sp. nov., Limosilactobacillus fastidiosus sp. nov., five novel Limosilactobacillus species isolated from the vertebrate gastrointestinal tract, and proposal of 6 subspecies of Limosilactobacillus reuteri adapted to the gastrointestinal tract of specific vertebrate hosts.</title>
        <authorList>
            <person name="Li F."/>
            <person name="Cheng C."/>
            <person name="Zheng J."/>
            <person name="Quevedo R.M."/>
            <person name="Li J."/>
            <person name="Roos S."/>
            <person name="Gaenzle M.G."/>
            <person name="Walter J."/>
        </authorList>
    </citation>
    <scope>NUCLEOTIDE SEQUENCE [LARGE SCALE GENOMIC DNA]</scope>
    <source>
        <strain evidence="1 2">WF-MA3-C</strain>
    </source>
</reference>
<name>A0A7W3U0J6_9LACO</name>
<gene>
    <name evidence="1" type="ORF">H5R63_07875</name>
</gene>
<organism evidence="1 2">
    <name type="scientific">Limosilactobacillus fastidiosus</name>
    <dbReference type="NCBI Taxonomy" id="2759855"/>
    <lineage>
        <taxon>Bacteria</taxon>
        <taxon>Bacillati</taxon>
        <taxon>Bacillota</taxon>
        <taxon>Bacilli</taxon>
        <taxon>Lactobacillales</taxon>
        <taxon>Lactobacillaceae</taxon>
        <taxon>Limosilactobacillus</taxon>
    </lineage>
</organism>
<evidence type="ECO:0000313" key="2">
    <source>
        <dbReference type="Proteomes" id="UP000518255"/>
    </source>
</evidence>